<accession>A0A495IJ28</accession>
<evidence type="ECO:0000313" key="3">
    <source>
        <dbReference type="EMBL" id="RKR75135.1"/>
    </source>
</evidence>
<reference evidence="3 4" key="1">
    <citation type="submission" date="2018-10" db="EMBL/GenBank/DDBJ databases">
        <title>Sequencing the genomes of 1000 actinobacteria strains.</title>
        <authorList>
            <person name="Klenk H.-P."/>
        </authorList>
    </citation>
    <scope>NUCLEOTIDE SEQUENCE [LARGE SCALE GENOMIC DNA]</scope>
    <source>
        <strain evidence="3 4">DSM 17894</strain>
    </source>
</reference>
<evidence type="ECO:0008006" key="5">
    <source>
        <dbReference type="Google" id="ProtNLM"/>
    </source>
</evidence>
<gene>
    <name evidence="3" type="ORF">C8E83_2273</name>
</gene>
<dbReference type="RefSeq" id="WP_121369963.1">
    <property type="nucleotide sequence ID" value="NZ_RBKS01000001.1"/>
</dbReference>
<feature type="compositionally biased region" description="Basic and acidic residues" evidence="2">
    <location>
        <begin position="7"/>
        <end position="37"/>
    </location>
</feature>
<dbReference type="Proteomes" id="UP000280008">
    <property type="component" value="Unassembled WGS sequence"/>
</dbReference>
<dbReference type="SUPFAM" id="SSF46689">
    <property type="entry name" value="Homeodomain-like"/>
    <property type="match status" value="1"/>
</dbReference>
<sequence>MPFEQKYTPETREASLARVLERREAEPGNRSIIRETAEQFDVGEQSLRSWIRQYEKANEPEAAPEPVTESAPAAPAAAEAAPARRASGRSAAPAISSGVGAGSTGSRVAELEAEVAKLRRDREALKSALAVLLDD</sequence>
<comment type="caution">
    <text evidence="3">The sequence shown here is derived from an EMBL/GenBank/DDBJ whole genome shotgun (WGS) entry which is preliminary data.</text>
</comment>
<feature type="compositionally biased region" description="Low complexity" evidence="2">
    <location>
        <begin position="60"/>
        <end position="97"/>
    </location>
</feature>
<dbReference type="Gene3D" id="1.10.10.10">
    <property type="entry name" value="Winged helix-like DNA-binding domain superfamily/Winged helix DNA-binding domain"/>
    <property type="match status" value="1"/>
</dbReference>
<dbReference type="InterPro" id="IPR009057">
    <property type="entry name" value="Homeodomain-like_sf"/>
</dbReference>
<dbReference type="GO" id="GO:0006313">
    <property type="term" value="P:DNA transposition"/>
    <property type="evidence" value="ECO:0007669"/>
    <property type="project" value="InterPro"/>
</dbReference>
<evidence type="ECO:0000256" key="2">
    <source>
        <dbReference type="SAM" id="MobiDB-lite"/>
    </source>
</evidence>
<dbReference type="GO" id="GO:0004803">
    <property type="term" value="F:transposase activity"/>
    <property type="evidence" value="ECO:0007669"/>
    <property type="project" value="InterPro"/>
</dbReference>
<keyword evidence="1" id="KW-0175">Coiled coil</keyword>
<feature type="coiled-coil region" evidence="1">
    <location>
        <begin position="108"/>
        <end position="135"/>
    </location>
</feature>
<dbReference type="AlphaFoldDB" id="A0A495IJ28"/>
<dbReference type="InterPro" id="IPR002514">
    <property type="entry name" value="Transposase_8"/>
</dbReference>
<evidence type="ECO:0000256" key="1">
    <source>
        <dbReference type="SAM" id="Coils"/>
    </source>
</evidence>
<dbReference type="GO" id="GO:0003677">
    <property type="term" value="F:DNA binding"/>
    <property type="evidence" value="ECO:0007669"/>
    <property type="project" value="InterPro"/>
</dbReference>
<name>A0A495IJ28_9MICO</name>
<dbReference type="OrthoDB" id="3695494at2"/>
<organism evidence="3 4">
    <name type="scientific">Frondihabitans australicus</name>
    <dbReference type="NCBI Taxonomy" id="386892"/>
    <lineage>
        <taxon>Bacteria</taxon>
        <taxon>Bacillati</taxon>
        <taxon>Actinomycetota</taxon>
        <taxon>Actinomycetes</taxon>
        <taxon>Micrococcales</taxon>
        <taxon>Microbacteriaceae</taxon>
        <taxon>Frondihabitans</taxon>
    </lineage>
</organism>
<dbReference type="InterPro" id="IPR036388">
    <property type="entry name" value="WH-like_DNA-bd_sf"/>
</dbReference>
<evidence type="ECO:0000313" key="4">
    <source>
        <dbReference type="Proteomes" id="UP000280008"/>
    </source>
</evidence>
<feature type="region of interest" description="Disordered" evidence="2">
    <location>
        <begin position="1"/>
        <end position="37"/>
    </location>
</feature>
<proteinExistence type="predicted"/>
<dbReference type="EMBL" id="RBKS01000001">
    <property type="protein sequence ID" value="RKR75135.1"/>
    <property type="molecule type" value="Genomic_DNA"/>
</dbReference>
<keyword evidence="4" id="KW-1185">Reference proteome</keyword>
<dbReference type="Pfam" id="PF01527">
    <property type="entry name" value="HTH_Tnp_1"/>
    <property type="match status" value="1"/>
</dbReference>
<feature type="region of interest" description="Disordered" evidence="2">
    <location>
        <begin position="54"/>
        <end position="108"/>
    </location>
</feature>
<protein>
    <recommendedName>
        <fullName evidence="5">Transposase</fullName>
    </recommendedName>
</protein>